<evidence type="ECO:0000313" key="1">
    <source>
        <dbReference type="EMBL" id="MCI16147.1"/>
    </source>
</evidence>
<evidence type="ECO:0008006" key="3">
    <source>
        <dbReference type="Google" id="ProtNLM"/>
    </source>
</evidence>
<sequence length="128" mass="14408">MKPYVSDPEVLTSVASESKIPQVIVPSIQTSIVSNCSILDEFIGNMGVIRLSDLRNSKDDSPTIVIAWYDSVFEGIDMWYPDEKDTNQPRFCLKINVRDEITENIFALFDEEVKRVAFETCGVLASIV</sequence>
<dbReference type="EMBL" id="LXQA010099615">
    <property type="protein sequence ID" value="MCI16147.1"/>
    <property type="molecule type" value="Genomic_DNA"/>
</dbReference>
<evidence type="ECO:0000313" key="2">
    <source>
        <dbReference type="Proteomes" id="UP000265520"/>
    </source>
</evidence>
<comment type="caution">
    <text evidence="1">The sequence shown here is derived from an EMBL/GenBank/DDBJ whole genome shotgun (WGS) entry which is preliminary data.</text>
</comment>
<proteinExistence type="predicted"/>
<keyword evidence="2" id="KW-1185">Reference proteome</keyword>
<dbReference type="AlphaFoldDB" id="A0A392PWT8"/>
<reference evidence="1 2" key="1">
    <citation type="journal article" date="2018" name="Front. Plant Sci.">
        <title>Red Clover (Trifolium pratense) and Zigzag Clover (T. medium) - A Picture of Genomic Similarities and Differences.</title>
        <authorList>
            <person name="Dluhosova J."/>
            <person name="Istvanek J."/>
            <person name="Nedelnik J."/>
            <person name="Repkova J."/>
        </authorList>
    </citation>
    <scope>NUCLEOTIDE SEQUENCE [LARGE SCALE GENOMIC DNA]</scope>
    <source>
        <strain evidence="2">cv. 10/8</strain>
        <tissue evidence="1">Leaf</tissue>
    </source>
</reference>
<protein>
    <recommendedName>
        <fullName evidence="3">Replication factor A protein</fullName>
    </recommendedName>
</protein>
<organism evidence="1 2">
    <name type="scientific">Trifolium medium</name>
    <dbReference type="NCBI Taxonomy" id="97028"/>
    <lineage>
        <taxon>Eukaryota</taxon>
        <taxon>Viridiplantae</taxon>
        <taxon>Streptophyta</taxon>
        <taxon>Embryophyta</taxon>
        <taxon>Tracheophyta</taxon>
        <taxon>Spermatophyta</taxon>
        <taxon>Magnoliopsida</taxon>
        <taxon>eudicotyledons</taxon>
        <taxon>Gunneridae</taxon>
        <taxon>Pentapetalae</taxon>
        <taxon>rosids</taxon>
        <taxon>fabids</taxon>
        <taxon>Fabales</taxon>
        <taxon>Fabaceae</taxon>
        <taxon>Papilionoideae</taxon>
        <taxon>50 kb inversion clade</taxon>
        <taxon>NPAAA clade</taxon>
        <taxon>Hologalegina</taxon>
        <taxon>IRL clade</taxon>
        <taxon>Trifolieae</taxon>
        <taxon>Trifolium</taxon>
    </lineage>
</organism>
<dbReference type="Proteomes" id="UP000265520">
    <property type="component" value="Unassembled WGS sequence"/>
</dbReference>
<name>A0A392PWT8_9FABA</name>
<feature type="non-terminal residue" evidence="1">
    <location>
        <position position="128"/>
    </location>
</feature>
<accession>A0A392PWT8</accession>